<organism evidence="3 4">
    <name type="scientific">Chitinophaga tropicalis</name>
    <dbReference type="NCBI Taxonomy" id="2683588"/>
    <lineage>
        <taxon>Bacteria</taxon>
        <taxon>Pseudomonadati</taxon>
        <taxon>Bacteroidota</taxon>
        <taxon>Chitinophagia</taxon>
        <taxon>Chitinophagales</taxon>
        <taxon>Chitinophagaceae</taxon>
        <taxon>Chitinophaga</taxon>
    </lineage>
</organism>
<keyword evidence="1" id="KW-0175">Coiled coil</keyword>
<evidence type="ECO:0000313" key="4">
    <source>
        <dbReference type="Proteomes" id="UP000461730"/>
    </source>
</evidence>
<feature type="chain" id="PRO_5029494981" evidence="2">
    <location>
        <begin position="23"/>
        <end position="310"/>
    </location>
</feature>
<keyword evidence="2" id="KW-0732">Signal</keyword>
<proteinExistence type="predicted"/>
<evidence type="ECO:0000313" key="3">
    <source>
        <dbReference type="EMBL" id="MVT08691.1"/>
    </source>
</evidence>
<dbReference type="RefSeq" id="WP_157306102.1">
    <property type="nucleotide sequence ID" value="NZ_WRXN01000003.1"/>
</dbReference>
<evidence type="ECO:0000256" key="2">
    <source>
        <dbReference type="SAM" id="SignalP"/>
    </source>
</evidence>
<dbReference type="Proteomes" id="UP000461730">
    <property type="component" value="Unassembled WGS sequence"/>
</dbReference>
<feature type="coiled-coil region" evidence="1">
    <location>
        <begin position="275"/>
        <end position="309"/>
    </location>
</feature>
<dbReference type="AlphaFoldDB" id="A0A7K1U2X3"/>
<sequence length="310" mass="34697">MKRFLSYAIILLALCASQSTFAQVTGTFTVQGDGTKFYPVIFYDGGWDNNIASELEIGRSIIHKNPNDWWGTIIAKFRYHVTAWGHGSNFIDADIRQKFGNPNIALVGGWRDITAGNGGHQIMIWLRGSTPYYYKSDYAVNPVVYDGVANPVTYQEVNGPVLTFKTTPDEYVNPQGMSYQNTAYFNDPGVNFFGGKIGIGTTNPGEHRLAVEGSVAARRIKVTTSSTWADFVFDSAYKLPSLQEVESYVKTNKHLPEVPSAKEVKENGIDVGEMNKVLLQKIEELTLYIIELKKENEAMDKRLQRLEGKK</sequence>
<gene>
    <name evidence="3" type="ORF">GO493_10495</name>
</gene>
<evidence type="ECO:0000256" key="1">
    <source>
        <dbReference type="SAM" id="Coils"/>
    </source>
</evidence>
<keyword evidence="4" id="KW-1185">Reference proteome</keyword>
<protein>
    <submittedName>
        <fullName evidence="3">Uncharacterized protein</fullName>
    </submittedName>
</protein>
<feature type="signal peptide" evidence="2">
    <location>
        <begin position="1"/>
        <end position="22"/>
    </location>
</feature>
<reference evidence="3 4" key="1">
    <citation type="submission" date="2019-12" db="EMBL/GenBank/DDBJ databases">
        <title>Chitinophaga sp. strain ysch24 (GDMCC 1.1355), whole genome shotgun sequence.</title>
        <authorList>
            <person name="Zhang X."/>
        </authorList>
    </citation>
    <scope>NUCLEOTIDE SEQUENCE [LARGE SCALE GENOMIC DNA]</scope>
    <source>
        <strain evidence="4">ysch24</strain>
    </source>
</reference>
<dbReference type="EMBL" id="WRXN01000003">
    <property type="protein sequence ID" value="MVT08691.1"/>
    <property type="molecule type" value="Genomic_DNA"/>
</dbReference>
<comment type="caution">
    <text evidence="3">The sequence shown here is derived from an EMBL/GenBank/DDBJ whole genome shotgun (WGS) entry which is preliminary data.</text>
</comment>
<accession>A0A7K1U2X3</accession>
<name>A0A7K1U2X3_9BACT</name>